<protein>
    <submittedName>
        <fullName evidence="1">37466_t:CDS:1</fullName>
    </submittedName>
</protein>
<keyword evidence="2" id="KW-1185">Reference proteome</keyword>
<proteinExistence type="predicted"/>
<reference evidence="1 2" key="1">
    <citation type="submission" date="2021-06" db="EMBL/GenBank/DDBJ databases">
        <authorList>
            <person name="Kallberg Y."/>
            <person name="Tangrot J."/>
            <person name="Rosling A."/>
        </authorList>
    </citation>
    <scope>NUCLEOTIDE SEQUENCE [LARGE SCALE GENOMIC DNA]</scope>
    <source>
        <strain evidence="1 2">120-4 pot B 10/14</strain>
    </source>
</reference>
<dbReference type="Proteomes" id="UP000789901">
    <property type="component" value="Unassembled WGS sequence"/>
</dbReference>
<organism evidence="1 2">
    <name type="scientific">Gigaspora margarita</name>
    <dbReference type="NCBI Taxonomy" id="4874"/>
    <lineage>
        <taxon>Eukaryota</taxon>
        <taxon>Fungi</taxon>
        <taxon>Fungi incertae sedis</taxon>
        <taxon>Mucoromycota</taxon>
        <taxon>Glomeromycotina</taxon>
        <taxon>Glomeromycetes</taxon>
        <taxon>Diversisporales</taxon>
        <taxon>Gigasporaceae</taxon>
        <taxon>Gigaspora</taxon>
    </lineage>
</organism>
<name>A0ABN7XN72_GIGMA</name>
<feature type="non-terminal residue" evidence="1">
    <location>
        <position position="1"/>
    </location>
</feature>
<gene>
    <name evidence="1" type="ORF">GMARGA_LOCUS45599</name>
</gene>
<dbReference type="EMBL" id="CAJVQB010163743">
    <property type="protein sequence ID" value="CAG8856778.1"/>
    <property type="molecule type" value="Genomic_DNA"/>
</dbReference>
<evidence type="ECO:0000313" key="1">
    <source>
        <dbReference type="EMBL" id="CAG8856778.1"/>
    </source>
</evidence>
<comment type="caution">
    <text evidence="1">The sequence shown here is derived from an EMBL/GenBank/DDBJ whole genome shotgun (WGS) entry which is preliminary data.</text>
</comment>
<evidence type="ECO:0000313" key="2">
    <source>
        <dbReference type="Proteomes" id="UP000789901"/>
    </source>
</evidence>
<accession>A0ABN7XN72</accession>
<sequence length="60" mass="6989">KEHTKGYYPILQFWADIAAIHYSGPKNNESLINKVQILINSWEDVKLLKHTTDYVSKLSE</sequence>
<feature type="non-terminal residue" evidence="1">
    <location>
        <position position="60"/>
    </location>
</feature>